<keyword evidence="7 23" id="KW-0812">Transmembrane</keyword>
<evidence type="ECO:0000256" key="21">
    <source>
        <dbReference type="ARBA" id="ARBA00049966"/>
    </source>
</evidence>
<dbReference type="PANTHER" id="PTHR30474">
    <property type="entry name" value="CELL CYCLE PROTEIN"/>
    <property type="match status" value="1"/>
</dbReference>
<feature type="transmembrane region" description="Helical" evidence="23">
    <location>
        <begin position="75"/>
        <end position="92"/>
    </location>
</feature>
<evidence type="ECO:0000256" key="2">
    <source>
        <dbReference type="ARBA" id="ARBA00004752"/>
    </source>
</evidence>
<evidence type="ECO:0000256" key="8">
    <source>
        <dbReference type="ARBA" id="ARBA00022960"/>
    </source>
</evidence>
<keyword evidence="9" id="KW-0573">Peptidoglycan synthesis</keyword>
<feature type="transmembrane region" description="Helical" evidence="23">
    <location>
        <begin position="301"/>
        <end position="318"/>
    </location>
</feature>
<keyword evidence="11 23" id="KW-0472">Membrane</keyword>
<evidence type="ECO:0000313" key="25">
    <source>
        <dbReference type="Proteomes" id="UP000230956"/>
    </source>
</evidence>
<keyword evidence="3" id="KW-1003">Cell membrane</keyword>
<dbReference type="Pfam" id="PF01098">
    <property type="entry name" value="FTSW_RODA_SPOVE"/>
    <property type="match status" value="1"/>
</dbReference>
<feature type="compositionally biased region" description="Basic residues" evidence="22">
    <location>
        <begin position="416"/>
        <end position="430"/>
    </location>
</feature>
<name>A0A2M7T9K4_9ACTN</name>
<keyword evidence="6" id="KW-0808">Transferase</keyword>
<evidence type="ECO:0000256" key="18">
    <source>
        <dbReference type="ARBA" id="ARBA00041418"/>
    </source>
</evidence>
<comment type="function">
    <text evidence="21">Peptidoglycan polymerase that is essential for cell division.</text>
</comment>
<dbReference type="InterPro" id="IPR013437">
    <property type="entry name" value="FtsW"/>
</dbReference>
<comment type="subcellular location">
    <subcellularLocation>
        <location evidence="1">Cell membrane</location>
        <topology evidence="1">Multi-pass membrane protein</topology>
    </subcellularLocation>
</comment>
<gene>
    <name evidence="24" type="primary">ftsW</name>
    <name evidence="24" type="ORF">COY37_02535</name>
</gene>
<feature type="transmembrane region" description="Helical" evidence="23">
    <location>
        <begin position="330"/>
        <end position="358"/>
    </location>
</feature>
<dbReference type="PANTHER" id="PTHR30474:SF2">
    <property type="entry name" value="PEPTIDOGLYCAN GLYCOSYLTRANSFERASE FTSW-RELATED"/>
    <property type="match status" value="1"/>
</dbReference>
<keyword evidence="10 23" id="KW-1133">Transmembrane helix</keyword>
<evidence type="ECO:0000256" key="7">
    <source>
        <dbReference type="ARBA" id="ARBA00022692"/>
    </source>
</evidence>
<evidence type="ECO:0000256" key="4">
    <source>
        <dbReference type="ARBA" id="ARBA00022618"/>
    </source>
</evidence>
<evidence type="ECO:0000256" key="23">
    <source>
        <dbReference type="SAM" id="Phobius"/>
    </source>
</evidence>
<evidence type="ECO:0000256" key="6">
    <source>
        <dbReference type="ARBA" id="ARBA00022679"/>
    </source>
</evidence>
<sequence length="484" mass="52635">MHSMDMRKEAKHFDKPFWRSEKNMARAKQKNKKNYHRLLGVVIVMILFGLIMVLSASHARAYASTGDSYYYIKKQLIAAGIGFAALMFLSNVPLKTLQRMVRPAMWAAVGLLVAVLIPGIGKNAGGATSWIPLGGFQIQPSELAKIAAILFTADFFSKRSRGLKDIRELYPYAGAILLIILLIMKQPDMGTTLALCITLFVMLFVGGLNMKYIAAAASLGTVSAIALIFARSYRLNRITSFLNPNADPLGNGWQIKQSLLAFGSGGLTGVGFGMSRQKYFYLPAAHTDFIFAIIGEELGLLGTLFTISLFALFAYYGIRISRQCKSQFGYLLGVGVTSMVALQAIVNMGTVTAVLPITGIPMPFISYGGSSLMANLAAVGILLSIALEGNRGSASRRRRKPLRAVDGGDIEETTKKGKHRAKSSKKRARAKALEETSKARTKKVKKKEIRSRVNASNNKRGRNSGSRVSGAGSRQSATKSKKRS</sequence>
<evidence type="ECO:0000256" key="9">
    <source>
        <dbReference type="ARBA" id="ARBA00022984"/>
    </source>
</evidence>
<feature type="transmembrane region" description="Helical" evidence="23">
    <location>
        <begin position="104"/>
        <end position="121"/>
    </location>
</feature>
<evidence type="ECO:0000256" key="19">
    <source>
        <dbReference type="ARBA" id="ARBA00044770"/>
    </source>
</evidence>
<feature type="region of interest" description="Disordered" evidence="22">
    <location>
        <begin position="394"/>
        <end position="484"/>
    </location>
</feature>
<dbReference type="GO" id="GO:0008360">
    <property type="term" value="P:regulation of cell shape"/>
    <property type="evidence" value="ECO:0007669"/>
    <property type="project" value="UniProtKB-KW"/>
</dbReference>
<evidence type="ECO:0000256" key="13">
    <source>
        <dbReference type="ARBA" id="ARBA00023316"/>
    </source>
</evidence>
<keyword evidence="8" id="KW-0133">Cell shape</keyword>
<protein>
    <recommendedName>
        <fullName evidence="17">Probable peptidoglycan glycosyltransferase FtsW</fullName>
        <ecNumber evidence="19">2.4.99.28</ecNumber>
    </recommendedName>
    <alternativeName>
        <fullName evidence="18">Cell division protein FtsW</fullName>
    </alternativeName>
    <alternativeName>
        <fullName evidence="15">Cell wall polymerase</fullName>
    </alternativeName>
    <alternativeName>
        <fullName evidence="14">Peptidoglycan polymerase</fullName>
    </alternativeName>
</protein>
<evidence type="ECO:0000256" key="12">
    <source>
        <dbReference type="ARBA" id="ARBA00023306"/>
    </source>
</evidence>
<dbReference type="GO" id="GO:0051301">
    <property type="term" value="P:cell division"/>
    <property type="evidence" value="ECO:0007669"/>
    <property type="project" value="UniProtKB-KW"/>
</dbReference>
<feature type="transmembrane region" description="Helical" evidence="23">
    <location>
        <begin position="169"/>
        <end position="184"/>
    </location>
</feature>
<feature type="transmembrane region" description="Helical" evidence="23">
    <location>
        <begin position="364"/>
        <end position="387"/>
    </location>
</feature>
<dbReference type="GO" id="GO:0005886">
    <property type="term" value="C:plasma membrane"/>
    <property type="evidence" value="ECO:0007669"/>
    <property type="project" value="UniProtKB-SubCell"/>
</dbReference>
<keyword evidence="4" id="KW-0132">Cell division</keyword>
<evidence type="ECO:0000256" key="5">
    <source>
        <dbReference type="ARBA" id="ARBA00022676"/>
    </source>
</evidence>
<dbReference type="AlphaFoldDB" id="A0A2M7T9K4"/>
<dbReference type="GO" id="GO:0015648">
    <property type="term" value="F:lipid-linked peptidoglycan transporter activity"/>
    <property type="evidence" value="ECO:0007669"/>
    <property type="project" value="TreeGrafter"/>
</dbReference>
<dbReference type="InterPro" id="IPR001182">
    <property type="entry name" value="FtsW/RodA"/>
</dbReference>
<evidence type="ECO:0000256" key="22">
    <source>
        <dbReference type="SAM" id="MobiDB-lite"/>
    </source>
</evidence>
<comment type="caution">
    <text evidence="24">The sequence shown here is derived from an EMBL/GenBank/DDBJ whole genome shotgun (WGS) entry which is preliminary data.</text>
</comment>
<accession>A0A2M7T9K4</accession>
<evidence type="ECO:0000256" key="3">
    <source>
        <dbReference type="ARBA" id="ARBA00022475"/>
    </source>
</evidence>
<dbReference type="EMBL" id="PFNG01000062">
    <property type="protein sequence ID" value="PIZ41290.1"/>
    <property type="molecule type" value="Genomic_DNA"/>
</dbReference>
<keyword evidence="5" id="KW-0328">Glycosyltransferase</keyword>
<comment type="similarity">
    <text evidence="16">Belongs to the SEDS family. FtsW subfamily.</text>
</comment>
<feature type="compositionally biased region" description="Polar residues" evidence="22">
    <location>
        <begin position="454"/>
        <end position="478"/>
    </location>
</feature>
<comment type="catalytic activity">
    <reaction evidence="20">
        <text>[GlcNAc-(1-&gt;4)-Mur2Ac(oyl-L-Ala-gamma-D-Glu-L-Lys-D-Ala-D-Ala)](n)-di-trans,octa-cis-undecaprenyl diphosphate + beta-D-GlcNAc-(1-&gt;4)-Mur2Ac(oyl-L-Ala-gamma-D-Glu-L-Lys-D-Ala-D-Ala)-di-trans,octa-cis-undecaprenyl diphosphate = [GlcNAc-(1-&gt;4)-Mur2Ac(oyl-L-Ala-gamma-D-Glu-L-Lys-D-Ala-D-Ala)](n+1)-di-trans,octa-cis-undecaprenyl diphosphate + di-trans,octa-cis-undecaprenyl diphosphate + H(+)</text>
        <dbReference type="Rhea" id="RHEA:23708"/>
        <dbReference type="Rhea" id="RHEA-COMP:9602"/>
        <dbReference type="Rhea" id="RHEA-COMP:9603"/>
        <dbReference type="ChEBI" id="CHEBI:15378"/>
        <dbReference type="ChEBI" id="CHEBI:58405"/>
        <dbReference type="ChEBI" id="CHEBI:60033"/>
        <dbReference type="ChEBI" id="CHEBI:78435"/>
        <dbReference type="EC" id="2.4.99.28"/>
    </reaction>
</comment>
<dbReference type="GO" id="GO:0071555">
    <property type="term" value="P:cell wall organization"/>
    <property type="evidence" value="ECO:0007669"/>
    <property type="project" value="UniProtKB-KW"/>
</dbReference>
<reference evidence="25" key="1">
    <citation type="submission" date="2017-09" db="EMBL/GenBank/DDBJ databases">
        <title>Depth-based differentiation of microbial function through sediment-hosted aquifers and enrichment of novel symbionts in the deep terrestrial subsurface.</title>
        <authorList>
            <person name="Probst A.J."/>
            <person name="Ladd B."/>
            <person name="Jarett J.K."/>
            <person name="Geller-Mcgrath D.E."/>
            <person name="Sieber C.M.K."/>
            <person name="Emerson J.B."/>
            <person name="Anantharaman K."/>
            <person name="Thomas B.C."/>
            <person name="Malmstrom R."/>
            <person name="Stieglmeier M."/>
            <person name="Klingl A."/>
            <person name="Woyke T."/>
            <person name="Ryan C.M."/>
            <person name="Banfield J.F."/>
        </authorList>
    </citation>
    <scope>NUCLEOTIDE SEQUENCE [LARGE SCALE GENOMIC DNA]</scope>
</reference>
<dbReference type="Proteomes" id="UP000230956">
    <property type="component" value="Unassembled WGS sequence"/>
</dbReference>
<comment type="pathway">
    <text evidence="2">Cell wall biogenesis; peptidoglycan biosynthesis.</text>
</comment>
<keyword evidence="13" id="KW-0961">Cell wall biogenesis/degradation</keyword>
<keyword evidence="12" id="KW-0131">Cell cycle</keyword>
<dbReference type="EC" id="2.4.99.28" evidence="19"/>
<organism evidence="24 25">
    <name type="scientific">Candidatus Aquicultor secundus</name>
    <dbReference type="NCBI Taxonomy" id="1973895"/>
    <lineage>
        <taxon>Bacteria</taxon>
        <taxon>Bacillati</taxon>
        <taxon>Actinomycetota</taxon>
        <taxon>Candidatus Aquicultoria</taxon>
        <taxon>Candidatus Aquicultorales</taxon>
        <taxon>Candidatus Aquicultoraceae</taxon>
        <taxon>Candidatus Aquicultor</taxon>
    </lineage>
</organism>
<dbReference type="GO" id="GO:0032153">
    <property type="term" value="C:cell division site"/>
    <property type="evidence" value="ECO:0007669"/>
    <property type="project" value="TreeGrafter"/>
</dbReference>
<evidence type="ECO:0000256" key="14">
    <source>
        <dbReference type="ARBA" id="ARBA00032370"/>
    </source>
</evidence>
<proteinExistence type="inferred from homology"/>
<feature type="compositionally biased region" description="Basic residues" evidence="22">
    <location>
        <begin position="439"/>
        <end position="449"/>
    </location>
</feature>
<dbReference type="GO" id="GO:0008955">
    <property type="term" value="F:peptidoglycan glycosyltransferase activity"/>
    <property type="evidence" value="ECO:0007669"/>
    <property type="project" value="UniProtKB-EC"/>
</dbReference>
<evidence type="ECO:0000256" key="15">
    <source>
        <dbReference type="ARBA" id="ARBA00033270"/>
    </source>
</evidence>
<evidence type="ECO:0000256" key="1">
    <source>
        <dbReference type="ARBA" id="ARBA00004651"/>
    </source>
</evidence>
<dbReference type="NCBIfam" id="TIGR02614">
    <property type="entry name" value="ftsW"/>
    <property type="match status" value="1"/>
</dbReference>
<dbReference type="GO" id="GO:0009252">
    <property type="term" value="P:peptidoglycan biosynthetic process"/>
    <property type="evidence" value="ECO:0007669"/>
    <property type="project" value="UniProtKB-KW"/>
</dbReference>
<feature type="transmembrane region" description="Helical" evidence="23">
    <location>
        <begin position="190"/>
        <end position="208"/>
    </location>
</feature>
<feature type="transmembrane region" description="Helical" evidence="23">
    <location>
        <begin position="213"/>
        <end position="233"/>
    </location>
</feature>
<evidence type="ECO:0000256" key="17">
    <source>
        <dbReference type="ARBA" id="ARBA00041185"/>
    </source>
</evidence>
<evidence type="ECO:0000256" key="10">
    <source>
        <dbReference type="ARBA" id="ARBA00022989"/>
    </source>
</evidence>
<evidence type="ECO:0000313" key="24">
    <source>
        <dbReference type="EMBL" id="PIZ41290.1"/>
    </source>
</evidence>
<evidence type="ECO:0000256" key="16">
    <source>
        <dbReference type="ARBA" id="ARBA00038053"/>
    </source>
</evidence>
<feature type="transmembrane region" description="Helical" evidence="23">
    <location>
        <begin position="141"/>
        <end position="157"/>
    </location>
</feature>
<evidence type="ECO:0000256" key="11">
    <source>
        <dbReference type="ARBA" id="ARBA00023136"/>
    </source>
</evidence>
<evidence type="ECO:0000256" key="20">
    <source>
        <dbReference type="ARBA" id="ARBA00049902"/>
    </source>
</evidence>